<dbReference type="InterPro" id="IPR007111">
    <property type="entry name" value="NACHT_NTPase"/>
</dbReference>
<evidence type="ECO:0000256" key="1">
    <source>
        <dbReference type="ARBA" id="ARBA00022737"/>
    </source>
</evidence>
<dbReference type="Gene3D" id="3.40.50.300">
    <property type="entry name" value="P-loop containing nucleotide triphosphate hydrolases"/>
    <property type="match status" value="1"/>
</dbReference>
<evidence type="ECO:0000313" key="5">
    <source>
        <dbReference type="Proteomes" id="UP001215712"/>
    </source>
</evidence>
<dbReference type="InterPro" id="IPR056125">
    <property type="entry name" value="DUF7708"/>
</dbReference>
<organism evidence="4 5">
    <name type="scientific">Penicillium malachiteum</name>
    <dbReference type="NCBI Taxonomy" id="1324776"/>
    <lineage>
        <taxon>Eukaryota</taxon>
        <taxon>Fungi</taxon>
        <taxon>Dikarya</taxon>
        <taxon>Ascomycota</taxon>
        <taxon>Pezizomycotina</taxon>
        <taxon>Eurotiomycetes</taxon>
        <taxon>Eurotiomycetidae</taxon>
        <taxon>Eurotiales</taxon>
        <taxon>Aspergillaceae</taxon>
        <taxon>Penicillium</taxon>
    </lineage>
</organism>
<reference evidence="4" key="2">
    <citation type="submission" date="2023-01" db="EMBL/GenBank/DDBJ databases">
        <authorList>
            <person name="Petersen C."/>
        </authorList>
    </citation>
    <scope>NUCLEOTIDE SEQUENCE</scope>
    <source>
        <strain evidence="4">IBT 17514</strain>
    </source>
</reference>
<evidence type="ECO:0000313" key="4">
    <source>
        <dbReference type="EMBL" id="KAJ5719497.1"/>
    </source>
</evidence>
<proteinExistence type="predicted"/>
<comment type="caution">
    <text evidence="4">The sequence shown here is derived from an EMBL/GenBank/DDBJ whole genome shotgun (WGS) entry which is preliminary data.</text>
</comment>
<keyword evidence="1" id="KW-0677">Repeat</keyword>
<dbReference type="InterPro" id="IPR027417">
    <property type="entry name" value="P-loop_NTPase"/>
</dbReference>
<keyword evidence="5" id="KW-1185">Reference proteome</keyword>
<dbReference type="PANTHER" id="PTHR10039">
    <property type="entry name" value="AMELOGENIN"/>
    <property type="match status" value="1"/>
</dbReference>
<dbReference type="EMBL" id="JAQJAN010000011">
    <property type="protein sequence ID" value="KAJ5719497.1"/>
    <property type="molecule type" value="Genomic_DNA"/>
</dbReference>
<reference evidence="4" key="1">
    <citation type="journal article" date="2023" name="IMA Fungus">
        <title>Comparative genomic study of the Penicillium genus elucidates a diverse pangenome and 15 lateral gene transfer events.</title>
        <authorList>
            <person name="Petersen C."/>
            <person name="Sorensen T."/>
            <person name="Nielsen M.R."/>
            <person name="Sondergaard T.E."/>
            <person name="Sorensen J.L."/>
            <person name="Fitzpatrick D.A."/>
            <person name="Frisvad J.C."/>
            <person name="Nielsen K.L."/>
        </authorList>
    </citation>
    <scope>NUCLEOTIDE SEQUENCE</scope>
    <source>
        <strain evidence="4">IBT 17514</strain>
    </source>
</reference>
<sequence>MEYRRTVANTRAMMAATAQNSMMAQAVDHFLEDMKNSDRKNPFYEKVLISRSVLAVRDSPNSVQHCTDELMEFVGTLENEKTSSKSYRVLDKLKPFIYGLQGMLDACQAMLNTSPFSVGVAFVGAKVVLTLALKTNSIFEEIFEAMNEIGKSLKCYAKISLAYETSHEVRECLVESYKNIVTFWAKATKLLSQNALVTTLKYAFAPLSEAIGQTVSSLRIDCSRVMDIAQAEEAVRANEDRRRARVEENRSLREGIFSWISAGDELDVRGDLQTHADKRFGGSCSWLFEDEGFRKWADTKSSSNILWYTAPPGSGKTVLSSAVIKHFEKQGLPTAYFFYSFSDFTKRQASTGLRALALQLLNILKTDIPDRVKELYQREIARYAKNMHLTELTVEVLHQLLNQCPLVYVVIDGLDECMDDIKAREMLSVILNQSVYGTIKWFFTSRPDGQIQNMMDGLKSVTISPPINIIQTEIRSFLTAGLGGMTEMIDEVESFVDHSEGSFLYSQFLLDTLRGEGVTCDDDIRRALHEFPKGLTGYYMRTLVKLCDKSDAQQDLVRRIFMILTSAVQSMTWNELRNALAIRRGAMDHSAKLEPYEKQIHELCGSLLIFDRSSKDNEENPKVKFCHKTIADFLKQDPEDLFLDKSFSQHSDKLPKMRKFFIDPYNAATELGLDCLTFLQYDCYNRLDNLKAALEGGGISSAFLKYAAAFWFLHLEQGNRTREVSQAIRTFMQSPNFWTCVAVQSHVVPYVFGRYAETAPGCYQMGLRRADLCEQDSFGVPLPTWLEQQQVADLDRDFCSFVSDWHEVLAFRPGVLSQCVRLTPMKSKLGKNLHQPERVRVWRATEKMSLANLSHLSISAVHLLKGKLFAEMISRHESVSTDQLRYHHLPVFSKGIEIHAPLEIDAAIVRPSGQCNNFMVKNIDGKFRFTAFDEANLQFKCSDGDSYDVYAAPGTFQSAKPGHEWKVIWKDCQVTEHGTAAIFHISQKIIKVENSEEFESDCYSDSDTDSDSDSGSDSDSETNSSVLNDDSGYDEDQGQKHRFKGSIMDWLIVVLDPRRPLWIPISLDNRQRGGVAYAVHPSLPLLVCRVKGQTIHADLNTGKWGTWKELADLEDDETSIFSQGKEPFESNSSRNEYIVSLTADLTELRFSSCGKFLHCLQASFTEDSKNSICQLTFSSRPFTPGHKGGANTGSPHKQEVRYKFCGAEDSLSSEHNVLVYWSEKEVIAALPPLTLEPKLVKFNLHHPSSDETHGASAEPETLQSPIFFPSSTTTSCPVLLYRSRSSADHELFLSLTERKKTGQATDGFEKISLYPASPVIIRWKIPQENGWRSWDPKQDEESEDLKRGFDDIRTLRGVFVDGDKQFCVPVRSGLQWNRKAFLSCA</sequence>
<dbReference type="InterPro" id="IPR056884">
    <property type="entry name" value="NPHP3-like_N"/>
</dbReference>
<dbReference type="SUPFAM" id="SSF52540">
    <property type="entry name" value="P-loop containing nucleoside triphosphate hydrolases"/>
    <property type="match status" value="1"/>
</dbReference>
<evidence type="ECO:0000259" key="3">
    <source>
        <dbReference type="PROSITE" id="PS50837"/>
    </source>
</evidence>
<feature type="domain" description="NACHT" evidence="3">
    <location>
        <begin position="304"/>
        <end position="449"/>
    </location>
</feature>
<dbReference type="Proteomes" id="UP001215712">
    <property type="component" value="Unassembled WGS sequence"/>
</dbReference>
<dbReference type="PANTHER" id="PTHR10039:SF14">
    <property type="entry name" value="NACHT DOMAIN-CONTAINING PROTEIN"/>
    <property type="match status" value="1"/>
</dbReference>
<dbReference type="Pfam" id="PF24883">
    <property type="entry name" value="NPHP3_N"/>
    <property type="match status" value="1"/>
</dbReference>
<accession>A0AAD6HIJ9</accession>
<dbReference type="PROSITE" id="PS50837">
    <property type="entry name" value="NACHT"/>
    <property type="match status" value="1"/>
</dbReference>
<feature type="region of interest" description="Disordered" evidence="2">
    <location>
        <begin position="1000"/>
        <end position="1039"/>
    </location>
</feature>
<name>A0AAD6HIJ9_9EURO</name>
<gene>
    <name evidence="4" type="ORF">N7493_007952</name>
</gene>
<evidence type="ECO:0000256" key="2">
    <source>
        <dbReference type="SAM" id="MobiDB-lite"/>
    </source>
</evidence>
<feature type="compositionally biased region" description="Acidic residues" evidence="2">
    <location>
        <begin position="1000"/>
        <end position="1020"/>
    </location>
</feature>
<dbReference type="Pfam" id="PF24809">
    <property type="entry name" value="DUF7708"/>
    <property type="match status" value="1"/>
</dbReference>
<protein>
    <recommendedName>
        <fullName evidence="3">NACHT domain-containing protein</fullName>
    </recommendedName>
</protein>